<sequence length="114" mass="12780">MNSRSQQENNPSPCEEFCVREENLAQVLARCTQEDTKPDEVIVPMVETQKSLPILQMDAQEDTKPDEVIVPMVETQKSLPILQMGLPLPIMARESEEREGGGLVIGQNIAVDRF</sequence>
<organism evidence="1 2">
    <name type="scientific">Cylicostephanus goldi</name>
    <name type="common">Nematode worm</name>
    <dbReference type="NCBI Taxonomy" id="71465"/>
    <lineage>
        <taxon>Eukaryota</taxon>
        <taxon>Metazoa</taxon>
        <taxon>Ecdysozoa</taxon>
        <taxon>Nematoda</taxon>
        <taxon>Chromadorea</taxon>
        <taxon>Rhabditida</taxon>
        <taxon>Rhabditina</taxon>
        <taxon>Rhabditomorpha</taxon>
        <taxon>Strongyloidea</taxon>
        <taxon>Strongylidae</taxon>
        <taxon>Cylicostephanus</taxon>
    </lineage>
</organism>
<dbReference type="AlphaFoldDB" id="A0A3P7M7M6"/>
<reference evidence="1 2" key="1">
    <citation type="submission" date="2018-11" db="EMBL/GenBank/DDBJ databases">
        <authorList>
            <consortium name="Pathogen Informatics"/>
        </authorList>
    </citation>
    <scope>NUCLEOTIDE SEQUENCE [LARGE SCALE GENOMIC DNA]</scope>
</reference>
<evidence type="ECO:0000313" key="1">
    <source>
        <dbReference type="EMBL" id="VDN25284.1"/>
    </source>
</evidence>
<dbReference type="EMBL" id="UYRV01109567">
    <property type="protein sequence ID" value="VDN25284.1"/>
    <property type="molecule type" value="Genomic_DNA"/>
</dbReference>
<dbReference type="Proteomes" id="UP000271889">
    <property type="component" value="Unassembled WGS sequence"/>
</dbReference>
<accession>A0A3P7M7M6</accession>
<gene>
    <name evidence="1" type="ORF">CGOC_LOCUS10059</name>
</gene>
<keyword evidence="2" id="KW-1185">Reference proteome</keyword>
<name>A0A3P7M7M6_CYLGO</name>
<proteinExistence type="predicted"/>
<evidence type="ECO:0000313" key="2">
    <source>
        <dbReference type="Proteomes" id="UP000271889"/>
    </source>
</evidence>
<protein>
    <submittedName>
        <fullName evidence="1">Uncharacterized protein</fullName>
    </submittedName>
</protein>